<gene>
    <name evidence="3" type="ORF">A3L14_08290</name>
    <name evidence="4" type="ORF">AMR53_07050</name>
    <name evidence="5" type="ORF">SAMN05216170_0287</name>
</gene>
<evidence type="ECO:0000313" key="5">
    <source>
        <dbReference type="EMBL" id="SEV83872.1"/>
    </source>
</evidence>
<dbReference type="AlphaFoldDB" id="A0A0Q2XM95"/>
<reference evidence="4 6" key="1">
    <citation type="submission" date="2015-08" db="EMBL/GenBank/DDBJ databases">
        <title>Thermococcus thioreducens DSM 14981 genome sequencing.</title>
        <authorList>
            <person name="Hong S.-J."/>
            <person name="Kim M.-C."/>
            <person name="Shin J.-H."/>
        </authorList>
    </citation>
    <scope>NUCLEOTIDE SEQUENCE [LARGE SCALE GENOMIC DNA]</scope>
    <source>
        <strain evidence="4 6">DSM 14981</strain>
    </source>
</reference>
<dbReference type="Proteomes" id="UP000182125">
    <property type="component" value="Unassembled WGS sequence"/>
</dbReference>
<dbReference type="EMBL" id="CP015105">
    <property type="protein sequence ID" value="ASJ12884.1"/>
    <property type="molecule type" value="Genomic_DNA"/>
</dbReference>
<feature type="coiled-coil region" evidence="1">
    <location>
        <begin position="202"/>
        <end position="229"/>
    </location>
</feature>
<dbReference type="PATRIC" id="fig|277988.4.peg.1487"/>
<evidence type="ECO:0000313" key="7">
    <source>
        <dbReference type="Proteomes" id="UP000182125"/>
    </source>
</evidence>
<reference evidence="5 7" key="3">
    <citation type="submission" date="2016-10" db="EMBL/GenBank/DDBJ databases">
        <authorList>
            <person name="de Groot N.N."/>
        </authorList>
    </citation>
    <scope>NUCLEOTIDE SEQUENCE [LARGE SCALE GENOMIC DNA]</scope>
    <source>
        <strain evidence="5 7">OGL-20</strain>
    </source>
</reference>
<dbReference type="GeneID" id="33334416"/>
<sequence length="407" mass="46733">MSYVSGVGLAALFFFTGDEGSIITFLSFVFLGFAVTLGLLFFIVGIVDLNATKKKIKEARKEKEELKKKANMPIDKFAKEYFSKELPMERCRKIIREYSQKNNADWRILSTIHPQLEQALVALSEGNFMKAGDKFREASDALNVMMEMYKPLTTDYRIQEILSFEKTEVPCVVKTFPDKIPIGIITLTFASNVCHVLHYGDMDEARNQLEKAKERLKIMREEKRDYTCGDLKFFQYLFEFHYFLLKAVVEVYEAEVGAVAKLREKQAERLAEAKPVEVPAHVEKIAVSTEEPEKELYRGEVRFTMGTLGQERVGTLVITNKRLKLTGKYRLRGMVATVAIKAALRAAGIGEVHEDIPLKDIKWLELKRTFLGSYYLEFKARDKKYTIYTDAAQHIYNLLRQYGAEAL</sequence>
<evidence type="ECO:0000256" key="1">
    <source>
        <dbReference type="SAM" id="Coils"/>
    </source>
</evidence>
<accession>A0A0Q2XM95</accession>
<dbReference type="OrthoDB" id="101635at2157"/>
<keyword evidence="1" id="KW-0175">Coiled coil</keyword>
<dbReference type="RefSeq" id="WP_055429579.1">
    <property type="nucleotide sequence ID" value="NZ_CP015105.1"/>
</dbReference>
<evidence type="ECO:0000313" key="4">
    <source>
        <dbReference type="EMBL" id="KQH82348.1"/>
    </source>
</evidence>
<proteinExistence type="predicted"/>
<evidence type="ECO:0000256" key="2">
    <source>
        <dbReference type="SAM" id="Phobius"/>
    </source>
</evidence>
<keyword evidence="2" id="KW-0472">Membrane</keyword>
<dbReference type="EMBL" id="LIXN01000009">
    <property type="protein sequence ID" value="KQH82348.1"/>
    <property type="molecule type" value="Genomic_DNA"/>
</dbReference>
<evidence type="ECO:0000313" key="6">
    <source>
        <dbReference type="Proteomes" id="UP000051862"/>
    </source>
</evidence>
<evidence type="ECO:0000313" key="3">
    <source>
        <dbReference type="EMBL" id="ASJ12884.1"/>
    </source>
</evidence>
<keyword evidence="2" id="KW-0812">Transmembrane</keyword>
<evidence type="ECO:0000313" key="8">
    <source>
        <dbReference type="Proteomes" id="UP000250136"/>
    </source>
</evidence>
<reference evidence="3 8" key="2">
    <citation type="submission" date="2016-04" db="EMBL/GenBank/DDBJ databases">
        <title>Complete genome sequence of Thermococcus thioreducens type strain OGL-20P.</title>
        <authorList>
            <person name="Oger P.M."/>
        </authorList>
    </citation>
    <scope>NUCLEOTIDE SEQUENCE [LARGE SCALE GENOMIC DNA]</scope>
    <source>
        <strain evidence="3 8">OGL-20P</strain>
    </source>
</reference>
<dbReference type="Proteomes" id="UP000051862">
    <property type="component" value="Unassembled WGS sequence"/>
</dbReference>
<keyword evidence="8" id="KW-1185">Reference proteome</keyword>
<protein>
    <submittedName>
        <fullName evidence="4">Uncharacterized protein</fullName>
    </submittedName>
</protein>
<dbReference type="KEGG" id="ttd:A3L14_08290"/>
<dbReference type="EMBL" id="FOIW01000001">
    <property type="protein sequence ID" value="SEV83872.1"/>
    <property type="molecule type" value="Genomic_DNA"/>
</dbReference>
<organism evidence="4 6">
    <name type="scientific">Thermococcus thioreducens</name>
    <dbReference type="NCBI Taxonomy" id="277988"/>
    <lineage>
        <taxon>Archaea</taxon>
        <taxon>Methanobacteriati</taxon>
        <taxon>Methanobacteriota</taxon>
        <taxon>Thermococci</taxon>
        <taxon>Thermococcales</taxon>
        <taxon>Thermococcaceae</taxon>
        <taxon>Thermococcus</taxon>
    </lineage>
</organism>
<name>A0A0Q2XM95_9EURY</name>
<dbReference type="Proteomes" id="UP000250136">
    <property type="component" value="Chromosome"/>
</dbReference>
<feature type="transmembrane region" description="Helical" evidence="2">
    <location>
        <begin position="30"/>
        <end position="51"/>
    </location>
</feature>
<keyword evidence="2" id="KW-1133">Transmembrane helix</keyword>
<dbReference type="STRING" id="277988.SAMN05216170_0287"/>